<reference evidence="1" key="1">
    <citation type="journal article" date="2021" name="Proc. Natl. Acad. Sci. U.S.A.">
        <title>A Catalog of Tens of Thousands of Viruses from Human Metagenomes Reveals Hidden Associations with Chronic Diseases.</title>
        <authorList>
            <person name="Tisza M.J."/>
            <person name="Buck C.B."/>
        </authorList>
    </citation>
    <scope>NUCLEOTIDE SEQUENCE</scope>
    <source>
        <strain evidence="1">CtE0n6</strain>
    </source>
</reference>
<proteinExistence type="predicted"/>
<accession>A0A8S5RFQ0</accession>
<evidence type="ECO:0000313" key="1">
    <source>
        <dbReference type="EMBL" id="DAE29987.1"/>
    </source>
</evidence>
<organism evidence="1">
    <name type="scientific">virus sp. ctE0n6</name>
    <dbReference type="NCBI Taxonomy" id="2827985"/>
    <lineage>
        <taxon>Viruses</taxon>
    </lineage>
</organism>
<protein>
    <submittedName>
        <fullName evidence="1">Uncharacterized protein</fullName>
    </submittedName>
</protein>
<dbReference type="EMBL" id="BK059101">
    <property type="protein sequence ID" value="DAE29987.1"/>
    <property type="molecule type" value="Genomic_DNA"/>
</dbReference>
<name>A0A8S5RFQ0_9VIRU</name>
<sequence length="30" mass="3677">MTLFGVNLIRRVYPVFYIFINIFINNSKHF</sequence>